<gene>
    <name evidence="2" type="ORF">Sangu_2561100</name>
</gene>
<comment type="caution">
    <text evidence="2">The sequence shown here is derived from an EMBL/GenBank/DDBJ whole genome shotgun (WGS) entry which is preliminary data.</text>
</comment>
<evidence type="ECO:0000259" key="1">
    <source>
        <dbReference type="Pfam" id="PF07727"/>
    </source>
</evidence>
<proteinExistence type="predicted"/>
<name>A0AAW2JAW3_9LAMI</name>
<dbReference type="SUPFAM" id="SSF56672">
    <property type="entry name" value="DNA/RNA polymerases"/>
    <property type="match status" value="1"/>
</dbReference>
<sequence>MAMDDEVSALISRGTWELAGVPPNADIVACRWVFTLKFRADGTLERYKAHLLQRASLRHMVDYFETFSPVARLNSIRVLFSLAINLNWPMYQMDIKNASLYGELNETVYMEQPPGYVAQGEKQRMCQADHSVFVQTTKSGMIVLAVYVDDILITRSDIVGIEEAKTYLQKS</sequence>
<evidence type="ECO:0000313" key="2">
    <source>
        <dbReference type="EMBL" id="KAL0290740.1"/>
    </source>
</evidence>
<feature type="domain" description="Reverse transcriptase Ty1/copia-type" evidence="1">
    <location>
        <begin position="15"/>
        <end position="133"/>
    </location>
</feature>
<dbReference type="Pfam" id="PF07727">
    <property type="entry name" value="RVT_2"/>
    <property type="match status" value="1"/>
</dbReference>
<dbReference type="InterPro" id="IPR013103">
    <property type="entry name" value="RVT_2"/>
</dbReference>
<dbReference type="AlphaFoldDB" id="A0AAW2JAW3"/>
<dbReference type="InterPro" id="IPR043502">
    <property type="entry name" value="DNA/RNA_pol_sf"/>
</dbReference>
<protein>
    <submittedName>
        <fullName evidence="2">Retrovirus-related Pol polyprotein from transposon RE2</fullName>
    </submittedName>
</protein>
<accession>A0AAW2JAW3</accession>
<reference evidence="2" key="2">
    <citation type="journal article" date="2024" name="Plant">
        <title>Genomic evolution and insights into agronomic trait innovations of Sesamum species.</title>
        <authorList>
            <person name="Miao H."/>
            <person name="Wang L."/>
            <person name="Qu L."/>
            <person name="Liu H."/>
            <person name="Sun Y."/>
            <person name="Le M."/>
            <person name="Wang Q."/>
            <person name="Wei S."/>
            <person name="Zheng Y."/>
            <person name="Lin W."/>
            <person name="Duan Y."/>
            <person name="Cao H."/>
            <person name="Xiong S."/>
            <person name="Wang X."/>
            <person name="Wei L."/>
            <person name="Li C."/>
            <person name="Ma Q."/>
            <person name="Ju M."/>
            <person name="Zhao R."/>
            <person name="Li G."/>
            <person name="Mu C."/>
            <person name="Tian Q."/>
            <person name="Mei H."/>
            <person name="Zhang T."/>
            <person name="Gao T."/>
            <person name="Zhang H."/>
        </authorList>
    </citation>
    <scope>NUCLEOTIDE SEQUENCE</scope>
    <source>
        <strain evidence="2">G01</strain>
    </source>
</reference>
<organism evidence="2">
    <name type="scientific">Sesamum angustifolium</name>
    <dbReference type="NCBI Taxonomy" id="2727405"/>
    <lineage>
        <taxon>Eukaryota</taxon>
        <taxon>Viridiplantae</taxon>
        <taxon>Streptophyta</taxon>
        <taxon>Embryophyta</taxon>
        <taxon>Tracheophyta</taxon>
        <taxon>Spermatophyta</taxon>
        <taxon>Magnoliopsida</taxon>
        <taxon>eudicotyledons</taxon>
        <taxon>Gunneridae</taxon>
        <taxon>Pentapetalae</taxon>
        <taxon>asterids</taxon>
        <taxon>lamiids</taxon>
        <taxon>Lamiales</taxon>
        <taxon>Pedaliaceae</taxon>
        <taxon>Sesamum</taxon>
    </lineage>
</organism>
<reference evidence="2" key="1">
    <citation type="submission" date="2020-06" db="EMBL/GenBank/DDBJ databases">
        <authorList>
            <person name="Li T."/>
            <person name="Hu X."/>
            <person name="Zhang T."/>
            <person name="Song X."/>
            <person name="Zhang H."/>
            <person name="Dai N."/>
            <person name="Sheng W."/>
            <person name="Hou X."/>
            <person name="Wei L."/>
        </authorList>
    </citation>
    <scope>NUCLEOTIDE SEQUENCE</scope>
    <source>
        <strain evidence="2">G01</strain>
        <tissue evidence="2">Leaf</tissue>
    </source>
</reference>
<dbReference type="EMBL" id="JACGWK010001338">
    <property type="protein sequence ID" value="KAL0290740.1"/>
    <property type="molecule type" value="Genomic_DNA"/>
</dbReference>